<sequence>MKKFYFFFFPVFLIVGIVVCIFLKETANSSFTCSITASCCSASTSCDDGKSCLCSSICESGKSICSCICVSTVPDLGPIGIPGNSWLPFGLEMTTSISGNGTCCTNFATYLERLTQWGCVLEGEVGDLAVGTGSWSDDWEDIVSSVASANNFNVSFDTSEHIITFYV</sequence>
<proteinExistence type="predicted"/>
<protein>
    <submittedName>
        <fullName evidence="1">Uncharacterized protein</fullName>
    </submittedName>
</protein>
<evidence type="ECO:0000313" key="1">
    <source>
        <dbReference type="EMBL" id="OGL44159.1"/>
    </source>
</evidence>
<accession>A0A1F7RRJ9</accession>
<evidence type="ECO:0000313" key="2">
    <source>
        <dbReference type="Proteomes" id="UP000179266"/>
    </source>
</evidence>
<dbReference type="EMBL" id="MGDD01000236">
    <property type="protein sequence ID" value="OGL44159.1"/>
    <property type="molecule type" value="Genomic_DNA"/>
</dbReference>
<comment type="caution">
    <text evidence="1">The sequence shown here is derived from an EMBL/GenBank/DDBJ whole genome shotgun (WGS) entry which is preliminary data.</text>
</comment>
<dbReference type="Proteomes" id="UP000179266">
    <property type="component" value="Unassembled WGS sequence"/>
</dbReference>
<name>A0A1F7RRJ9_9BACT</name>
<organism evidence="1 2">
    <name type="scientific">Candidatus Schekmanbacteria bacterium RBG_13_48_7</name>
    <dbReference type="NCBI Taxonomy" id="1817878"/>
    <lineage>
        <taxon>Bacteria</taxon>
        <taxon>Candidatus Schekmaniibacteriota</taxon>
    </lineage>
</organism>
<dbReference type="AlphaFoldDB" id="A0A1F7RRJ9"/>
<reference evidence="1 2" key="1">
    <citation type="journal article" date="2016" name="Nat. Commun.">
        <title>Thousands of microbial genomes shed light on interconnected biogeochemical processes in an aquifer system.</title>
        <authorList>
            <person name="Anantharaman K."/>
            <person name="Brown C.T."/>
            <person name="Hug L.A."/>
            <person name="Sharon I."/>
            <person name="Castelle C.J."/>
            <person name="Probst A.J."/>
            <person name="Thomas B.C."/>
            <person name="Singh A."/>
            <person name="Wilkins M.J."/>
            <person name="Karaoz U."/>
            <person name="Brodie E.L."/>
            <person name="Williams K.H."/>
            <person name="Hubbard S.S."/>
            <person name="Banfield J.F."/>
        </authorList>
    </citation>
    <scope>NUCLEOTIDE SEQUENCE [LARGE SCALE GENOMIC DNA]</scope>
</reference>
<gene>
    <name evidence="1" type="ORF">A2161_19160</name>
</gene>